<dbReference type="Pfam" id="PF06719">
    <property type="entry name" value="AraC_N"/>
    <property type="match status" value="1"/>
</dbReference>
<feature type="domain" description="HTH araC/xylS-type" evidence="3">
    <location>
        <begin position="207"/>
        <end position="305"/>
    </location>
</feature>
<sequence>MAESNVHYLPDVSPLDLHQSELVDLVSRFAPEDGLHATQVPGLHLIRASAPAQRLPTVYEPGICVVVQGRKQASAMGEVLTYDPLHCLVISVPMPSVGQILDATPEKPYLCVRLNIDPREVGGLILQSDTTAAQAAARAPRGLQTWRVSAPLLDAVLRLLRLLATPGDLPVLAPMAVREIYYRVLTGELGPRLRELATADSHAHRIARAIELLQRRYAEPVRIEELAGSVHMSASSLHHHFKQVTAMSPLQFQKQLRLHHARRFMLIDGLDAAAAGHRVGYESPSQFSREYRRLFGAPPKAEIQQVKGLEPATAGR</sequence>
<dbReference type="InterPro" id="IPR009057">
    <property type="entry name" value="Homeodomain-like_sf"/>
</dbReference>
<dbReference type="SMART" id="SM00342">
    <property type="entry name" value="HTH_ARAC"/>
    <property type="match status" value="1"/>
</dbReference>
<dbReference type="OrthoDB" id="34150at2"/>
<keyword evidence="2" id="KW-0804">Transcription</keyword>
<evidence type="ECO:0000256" key="2">
    <source>
        <dbReference type="ARBA" id="ARBA00023163"/>
    </source>
</evidence>
<reference evidence="4 5" key="2">
    <citation type="submission" date="2018-12" db="EMBL/GenBank/DDBJ databases">
        <title>Rhizobacter gummiphilus sp. nov., a rubber-degrading bacterium isolated from the soil of a botanical garden in Japan.</title>
        <authorList>
            <person name="Shunsuke S.S."/>
        </authorList>
    </citation>
    <scope>NUCLEOTIDE SEQUENCE [LARGE SCALE GENOMIC DNA]</scope>
    <source>
        <strain evidence="4 5">S-16</strain>
    </source>
</reference>
<evidence type="ECO:0000313" key="5">
    <source>
        <dbReference type="Proteomes" id="UP000267464"/>
    </source>
</evidence>
<dbReference type="InterPro" id="IPR009594">
    <property type="entry name" value="Tscrpt_reg_HTH_AraC_N"/>
</dbReference>
<dbReference type="Pfam" id="PF12833">
    <property type="entry name" value="HTH_18"/>
    <property type="match status" value="1"/>
</dbReference>
<dbReference type="SUPFAM" id="SSF46689">
    <property type="entry name" value="Homeodomain-like"/>
    <property type="match status" value="2"/>
</dbReference>
<dbReference type="GO" id="GO:0003700">
    <property type="term" value="F:DNA-binding transcription factor activity"/>
    <property type="evidence" value="ECO:0007669"/>
    <property type="project" value="InterPro"/>
</dbReference>
<evidence type="ECO:0000313" key="4">
    <source>
        <dbReference type="EMBL" id="RQP24805.1"/>
    </source>
</evidence>
<proteinExistence type="predicted"/>
<gene>
    <name evidence="4" type="ORF">DZC73_07945</name>
</gene>
<keyword evidence="1" id="KW-0805">Transcription regulation</keyword>
<organism evidence="4 5">
    <name type="scientific">Piscinibacter terrae</name>
    <dbReference type="NCBI Taxonomy" id="2496871"/>
    <lineage>
        <taxon>Bacteria</taxon>
        <taxon>Pseudomonadati</taxon>
        <taxon>Pseudomonadota</taxon>
        <taxon>Betaproteobacteria</taxon>
        <taxon>Burkholderiales</taxon>
        <taxon>Sphaerotilaceae</taxon>
        <taxon>Piscinibacter</taxon>
    </lineage>
</organism>
<evidence type="ECO:0000259" key="3">
    <source>
        <dbReference type="PROSITE" id="PS01124"/>
    </source>
</evidence>
<dbReference type="GO" id="GO:0043565">
    <property type="term" value="F:sequence-specific DNA binding"/>
    <property type="evidence" value="ECO:0007669"/>
    <property type="project" value="InterPro"/>
</dbReference>
<name>A0A3N7K1G8_9BURK</name>
<comment type="caution">
    <text evidence="4">The sequence shown here is derived from an EMBL/GenBank/DDBJ whole genome shotgun (WGS) entry which is preliminary data.</text>
</comment>
<dbReference type="PANTHER" id="PTHR43436">
    <property type="entry name" value="ARAC-FAMILY TRANSCRIPTIONAL REGULATOR"/>
    <property type="match status" value="1"/>
</dbReference>
<accession>A0A3N7K1G8</accession>
<protein>
    <submittedName>
        <fullName evidence="4">AraC family transcriptional regulator</fullName>
    </submittedName>
</protein>
<dbReference type="Proteomes" id="UP000267464">
    <property type="component" value="Unassembled WGS sequence"/>
</dbReference>
<dbReference type="PANTHER" id="PTHR43436:SF1">
    <property type="entry name" value="TRANSCRIPTIONAL REGULATORY PROTEIN"/>
    <property type="match status" value="1"/>
</dbReference>
<evidence type="ECO:0000256" key="1">
    <source>
        <dbReference type="ARBA" id="ARBA00023015"/>
    </source>
</evidence>
<dbReference type="InterPro" id="IPR018060">
    <property type="entry name" value="HTH_AraC"/>
</dbReference>
<dbReference type="Gene3D" id="1.10.10.60">
    <property type="entry name" value="Homeodomain-like"/>
    <property type="match status" value="1"/>
</dbReference>
<dbReference type="EMBL" id="QUSW01000002">
    <property type="protein sequence ID" value="RQP24805.1"/>
    <property type="molecule type" value="Genomic_DNA"/>
</dbReference>
<reference evidence="4 5" key="1">
    <citation type="submission" date="2018-08" db="EMBL/GenBank/DDBJ databases">
        <authorList>
            <person name="Khan S.A."/>
            <person name="Jeon C.O."/>
            <person name="Chun B.H."/>
            <person name="Jeong S.E."/>
        </authorList>
    </citation>
    <scope>NUCLEOTIDE SEQUENCE [LARGE SCALE GENOMIC DNA]</scope>
    <source>
        <strain evidence="4 5">S-16</strain>
    </source>
</reference>
<dbReference type="PROSITE" id="PS01124">
    <property type="entry name" value="HTH_ARAC_FAMILY_2"/>
    <property type="match status" value="1"/>
</dbReference>
<keyword evidence="5" id="KW-1185">Reference proteome</keyword>
<dbReference type="AlphaFoldDB" id="A0A3N7K1G8"/>
<dbReference type="RefSeq" id="WP_124539708.1">
    <property type="nucleotide sequence ID" value="NZ_QUSW01000002.1"/>
</dbReference>